<dbReference type="Gene3D" id="1.10.443.10">
    <property type="entry name" value="Intergrase catalytic core"/>
    <property type="match status" value="1"/>
</dbReference>
<evidence type="ECO:0000256" key="4">
    <source>
        <dbReference type="ARBA" id="ARBA00023172"/>
    </source>
</evidence>
<dbReference type="GO" id="GO:0006310">
    <property type="term" value="P:DNA recombination"/>
    <property type="evidence" value="ECO:0007669"/>
    <property type="project" value="UniProtKB-KW"/>
</dbReference>
<evidence type="ECO:0000256" key="5">
    <source>
        <dbReference type="PROSITE-ProRule" id="PRU01248"/>
    </source>
</evidence>
<keyword evidence="3 5" id="KW-0238">DNA-binding</keyword>
<dbReference type="GO" id="GO:0015074">
    <property type="term" value="P:DNA integration"/>
    <property type="evidence" value="ECO:0007669"/>
    <property type="project" value="UniProtKB-KW"/>
</dbReference>
<dbReference type="InterPro" id="IPR010998">
    <property type="entry name" value="Integrase_recombinase_N"/>
</dbReference>
<reference evidence="9 10" key="1">
    <citation type="submission" date="2017-04" db="EMBL/GenBank/DDBJ databases">
        <title>Characterization, genome and methylation analysis of a phthalic acid esters degrading strain Sphingobium yanoikuyae SHJ.</title>
        <authorList>
            <person name="Feng L."/>
        </authorList>
    </citation>
    <scope>NUCLEOTIDE SEQUENCE [LARGE SCALE GENOMIC DNA]</scope>
    <source>
        <strain evidence="9 10">SHJ</strain>
        <plasmid evidence="10">Plasmid pses189</plasmid>
        <plasmid evidence="10">Plasmid pses220</plasmid>
        <plasmid evidence="9">pSES189</plasmid>
        <plasmid evidence="8">pSES220</plasmid>
    </source>
</reference>
<evidence type="ECO:0000256" key="1">
    <source>
        <dbReference type="ARBA" id="ARBA00008857"/>
    </source>
</evidence>
<dbReference type="InterPro" id="IPR044068">
    <property type="entry name" value="CB"/>
</dbReference>
<evidence type="ECO:0000259" key="7">
    <source>
        <dbReference type="PROSITE" id="PS51900"/>
    </source>
</evidence>
<dbReference type="PROSITE" id="PS51898">
    <property type="entry name" value="TYR_RECOMBINASE"/>
    <property type="match status" value="1"/>
</dbReference>
<keyword evidence="2" id="KW-0229">DNA integration</keyword>
<dbReference type="Pfam" id="PF00589">
    <property type="entry name" value="Phage_integrase"/>
    <property type="match status" value="1"/>
</dbReference>
<proteinExistence type="inferred from homology"/>
<dbReference type="PANTHER" id="PTHR30349:SF41">
    <property type="entry name" value="INTEGRASE_RECOMBINASE PROTEIN MJ0367-RELATED"/>
    <property type="match status" value="1"/>
</dbReference>
<dbReference type="Proteomes" id="UP000037029">
    <property type="component" value="Plasmid pses220"/>
</dbReference>
<dbReference type="PROSITE" id="PS51900">
    <property type="entry name" value="CB"/>
    <property type="match status" value="1"/>
</dbReference>
<dbReference type="GO" id="GO:0003677">
    <property type="term" value="F:DNA binding"/>
    <property type="evidence" value="ECO:0007669"/>
    <property type="project" value="UniProtKB-UniRule"/>
</dbReference>
<dbReference type="SUPFAM" id="SSF56349">
    <property type="entry name" value="DNA breaking-rejoining enzymes"/>
    <property type="match status" value="1"/>
</dbReference>
<feature type="domain" description="Tyr recombinase" evidence="6">
    <location>
        <begin position="163"/>
        <end position="366"/>
    </location>
</feature>
<organism evidence="9 10">
    <name type="scientific">Sphingobium yanoikuyae</name>
    <name type="common">Sphingomonas yanoikuyae</name>
    <dbReference type="NCBI Taxonomy" id="13690"/>
    <lineage>
        <taxon>Bacteria</taxon>
        <taxon>Pseudomonadati</taxon>
        <taxon>Pseudomonadota</taxon>
        <taxon>Alphaproteobacteria</taxon>
        <taxon>Sphingomonadales</taxon>
        <taxon>Sphingomonadaceae</taxon>
        <taxon>Sphingobium</taxon>
    </lineage>
</organism>
<dbReference type="PANTHER" id="PTHR30349">
    <property type="entry name" value="PHAGE INTEGRASE-RELATED"/>
    <property type="match status" value="1"/>
</dbReference>
<evidence type="ECO:0000256" key="3">
    <source>
        <dbReference type="ARBA" id="ARBA00023125"/>
    </source>
</evidence>
<dbReference type="EMBL" id="CP020926">
    <property type="protein sequence ID" value="ATP21817.1"/>
    <property type="molecule type" value="Genomic_DNA"/>
</dbReference>
<geneLocation type="plasmid" evidence="9">
    <name>pSES189</name>
</geneLocation>
<dbReference type="EMBL" id="CP020927">
    <property type="protein sequence ID" value="ATP21992.1"/>
    <property type="molecule type" value="Genomic_DNA"/>
</dbReference>
<gene>
    <name evidence="8" type="ORF">BV87_25485</name>
    <name evidence="9" type="ORF">BV87_26455</name>
</gene>
<protein>
    <submittedName>
        <fullName evidence="9">Transposase</fullName>
    </submittedName>
</protein>
<comment type="similarity">
    <text evidence="1">Belongs to the 'phage' integrase family.</text>
</comment>
<keyword evidence="4" id="KW-0233">DNA recombination</keyword>
<evidence type="ECO:0000313" key="10">
    <source>
        <dbReference type="Proteomes" id="UP000037029"/>
    </source>
</evidence>
<dbReference type="Proteomes" id="UP000037029">
    <property type="component" value="Plasmid pses189"/>
</dbReference>
<geneLocation type="plasmid" evidence="10">
    <name>pses220</name>
</geneLocation>
<evidence type="ECO:0000313" key="9">
    <source>
        <dbReference type="EMBL" id="ATP21992.1"/>
    </source>
</evidence>
<feature type="domain" description="Core-binding (CB)" evidence="7">
    <location>
        <begin position="37"/>
        <end position="120"/>
    </location>
</feature>
<evidence type="ECO:0000259" key="6">
    <source>
        <dbReference type="PROSITE" id="PS51898"/>
    </source>
</evidence>
<dbReference type="InterPro" id="IPR050090">
    <property type="entry name" value="Tyrosine_recombinase_XerCD"/>
</dbReference>
<accession>A0A0J9CTL3</accession>
<evidence type="ECO:0000313" key="8">
    <source>
        <dbReference type="EMBL" id="ATP21817.1"/>
    </source>
</evidence>
<dbReference type="Gene3D" id="1.10.150.130">
    <property type="match status" value="1"/>
</dbReference>
<keyword evidence="9" id="KW-0614">Plasmid</keyword>
<geneLocation type="plasmid" evidence="10">
    <name>pses189</name>
</geneLocation>
<geneLocation type="plasmid" evidence="8">
    <name>pSES220</name>
</geneLocation>
<sequence length="380" mass="42927">MVSVIRAASGVPNVPAGFPILFDADMAIIEPAFVWLMEHAELSGRAHASETVRTYGEHLHDWFDSLEQSGIEWREADERVIAAYRNRMLENPSTHTGRPYARTTINARVSTVCRFYGWALDKGLIDHCPFRLTEKMTLMLDGAYRPGLQRRQVNELIVSRPEKLPRPLRADELARLFAHLRPTARLAAQWALGAGLRRKELCALALDQIPDSWPLYLDSDPLVGVPLHITKGDRPRTVYPPLRLLDHTHWYAGEDRARIVRGIRRSDRGYRAPPNLLLNEHGRAMTRKLLTAQLAEAFAAAGLQGTLHWLRHTFAMAMLARLQIQARTNPDLNPLKVVQVLLGHASITTTAIYLRCVELHERDLSESLAYLYGELIPADG</sequence>
<dbReference type="InterPro" id="IPR011010">
    <property type="entry name" value="DNA_brk_join_enz"/>
</dbReference>
<dbReference type="InterPro" id="IPR004107">
    <property type="entry name" value="Integrase_SAM-like_N"/>
</dbReference>
<dbReference type="RefSeq" id="WP_048939388.1">
    <property type="nucleotide sequence ID" value="NZ_CP020926.1"/>
</dbReference>
<dbReference type="GeneID" id="44135252"/>
<name>A0A0J9CTL3_SPHYA</name>
<dbReference type="InterPro" id="IPR013762">
    <property type="entry name" value="Integrase-like_cat_sf"/>
</dbReference>
<dbReference type="InterPro" id="IPR002104">
    <property type="entry name" value="Integrase_catalytic"/>
</dbReference>
<evidence type="ECO:0000256" key="2">
    <source>
        <dbReference type="ARBA" id="ARBA00022908"/>
    </source>
</evidence>
<dbReference type="Pfam" id="PF02899">
    <property type="entry name" value="Phage_int_SAM_1"/>
    <property type="match status" value="1"/>
</dbReference>
<dbReference type="AlphaFoldDB" id="A0A0J9CTL3"/>